<dbReference type="Proteomes" id="UP000198611">
    <property type="component" value="Unassembled WGS sequence"/>
</dbReference>
<feature type="domain" description="PABS" evidence="5">
    <location>
        <begin position="1"/>
        <end position="171"/>
    </location>
</feature>
<dbReference type="AlphaFoldDB" id="A0A1I1P883"/>
<gene>
    <name evidence="6" type="ORF">SAMN05660831_00556</name>
</gene>
<dbReference type="Pfam" id="PF13649">
    <property type="entry name" value="Methyltransf_25"/>
    <property type="match status" value="1"/>
</dbReference>
<dbReference type="InterPro" id="IPR029063">
    <property type="entry name" value="SAM-dependent_MTases_sf"/>
</dbReference>
<keyword evidence="3 4" id="KW-0620">Polyamine biosynthesis</keyword>
<accession>A0A1I1P883</accession>
<dbReference type="PANTHER" id="PTHR43317:SF11">
    <property type="entry name" value="POLYAMINE AMINOPROPYLTRANSFERASE 2"/>
    <property type="match status" value="1"/>
</dbReference>
<protein>
    <submittedName>
        <fullName evidence="6">Spermidine synthase</fullName>
    </submittedName>
</protein>
<dbReference type="InterPro" id="IPR041698">
    <property type="entry name" value="Methyltransf_25"/>
</dbReference>
<evidence type="ECO:0000259" key="5">
    <source>
        <dbReference type="PROSITE" id="PS51006"/>
    </source>
</evidence>
<feature type="active site" description="Proton acceptor" evidence="4">
    <location>
        <position position="138"/>
    </location>
</feature>
<dbReference type="GO" id="GO:0006596">
    <property type="term" value="P:polyamine biosynthetic process"/>
    <property type="evidence" value="ECO:0007669"/>
    <property type="project" value="UniProtKB-UniRule"/>
</dbReference>
<evidence type="ECO:0000256" key="1">
    <source>
        <dbReference type="ARBA" id="ARBA00007867"/>
    </source>
</evidence>
<dbReference type="Gene3D" id="3.40.50.150">
    <property type="entry name" value="Vaccinia Virus protein VP39"/>
    <property type="match status" value="1"/>
</dbReference>
<dbReference type="EMBL" id="FOMJ01000001">
    <property type="protein sequence ID" value="SFD03878.1"/>
    <property type="molecule type" value="Genomic_DNA"/>
</dbReference>
<dbReference type="RefSeq" id="WP_093427203.1">
    <property type="nucleotide sequence ID" value="NZ_FOMJ01000001.1"/>
</dbReference>
<comment type="similarity">
    <text evidence="1">Belongs to the spermidine/spermine synthase family.</text>
</comment>
<dbReference type="GO" id="GO:0016740">
    <property type="term" value="F:transferase activity"/>
    <property type="evidence" value="ECO:0007669"/>
    <property type="project" value="UniProtKB-UniRule"/>
</dbReference>
<keyword evidence="7" id="KW-1185">Reference proteome</keyword>
<name>A0A1I1P883_9GAMM</name>
<organism evidence="6 7">
    <name type="scientific">Thiohalospira halophila DSM 15071</name>
    <dbReference type="NCBI Taxonomy" id="1123397"/>
    <lineage>
        <taxon>Bacteria</taxon>
        <taxon>Pseudomonadati</taxon>
        <taxon>Pseudomonadota</taxon>
        <taxon>Gammaproteobacteria</taxon>
        <taxon>Thiohalospirales</taxon>
        <taxon>Thiohalospiraceae</taxon>
        <taxon>Thiohalospira</taxon>
    </lineage>
</organism>
<evidence type="ECO:0000256" key="3">
    <source>
        <dbReference type="ARBA" id="ARBA00023115"/>
    </source>
</evidence>
<dbReference type="STRING" id="1123397.SAMN05660831_00556"/>
<evidence type="ECO:0000256" key="4">
    <source>
        <dbReference type="PROSITE-ProRule" id="PRU00354"/>
    </source>
</evidence>
<reference evidence="6 7" key="1">
    <citation type="submission" date="2016-10" db="EMBL/GenBank/DDBJ databases">
        <authorList>
            <person name="de Groot N.N."/>
        </authorList>
    </citation>
    <scope>NUCLEOTIDE SEQUENCE [LARGE SCALE GENOMIC DNA]</scope>
    <source>
        <strain evidence="6 7">HL3</strain>
    </source>
</reference>
<dbReference type="PROSITE" id="PS51006">
    <property type="entry name" value="PABS_2"/>
    <property type="match status" value="1"/>
</dbReference>
<dbReference type="InterPro" id="IPR030374">
    <property type="entry name" value="PABS"/>
</dbReference>
<evidence type="ECO:0000313" key="7">
    <source>
        <dbReference type="Proteomes" id="UP000198611"/>
    </source>
</evidence>
<dbReference type="SUPFAM" id="SSF53335">
    <property type="entry name" value="S-adenosyl-L-methionine-dependent methyltransferases"/>
    <property type="match status" value="1"/>
</dbReference>
<evidence type="ECO:0000313" key="6">
    <source>
        <dbReference type="EMBL" id="SFD03878.1"/>
    </source>
</evidence>
<proteinExistence type="inferred from homology"/>
<dbReference type="CDD" id="cd02440">
    <property type="entry name" value="AdoMet_MTases"/>
    <property type="match status" value="1"/>
</dbReference>
<dbReference type="OrthoDB" id="117774at2"/>
<sequence>MGVVLHRSVNADRTLEVVAERGARTLRFAGEAAIQSRMDPQEPERLSLAYTRALLLPLAWNPAPARVLIIGLGGGSLARFLLARLPRTVITAVDSDPEMPVIARRWFGLPEDPRLAVHVGDGSDWLTPGADWDLVLVDAFDAGGPAPLLTDPRFPAHVAAALARGGTAAVNLWAGGADPIINGMAASWPGRIGLVAPPEDRDNRIALAPLPRRLRDPRGELARELRLGNLLRRMERPAPAVAPGSGESLQ</sequence>
<keyword evidence="2 4" id="KW-0808">Transferase</keyword>
<evidence type="ECO:0000256" key="2">
    <source>
        <dbReference type="ARBA" id="ARBA00022679"/>
    </source>
</evidence>
<dbReference type="PANTHER" id="PTHR43317">
    <property type="entry name" value="THERMOSPERMINE SYNTHASE ACAULIS5"/>
    <property type="match status" value="1"/>
</dbReference>